<feature type="transmembrane region" description="Helical" evidence="8">
    <location>
        <begin position="21"/>
        <end position="40"/>
    </location>
</feature>
<dbReference type="GO" id="GO:0005886">
    <property type="term" value="C:plasma membrane"/>
    <property type="evidence" value="ECO:0007669"/>
    <property type="project" value="UniProtKB-SubCell"/>
</dbReference>
<evidence type="ECO:0000256" key="5">
    <source>
        <dbReference type="ARBA" id="ARBA00022692"/>
    </source>
</evidence>
<evidence type="ECO:0000313" key="11">
    <source>
        <dbReference type="Proteomes" id="UP000184480"/>
    </source>
</evidence>
<keyword evidence="7 8" id="KW-0472">Membrane</keyword>
<dbReference type="OrthoDB" id="9808686at2"/>
<feature type="transmembrane region" description="Helical" evidence="8">
    <location>
        <begin position="340"/>
        <end position="360"/>
    </location>
</feature>
<keyword evidence="4" id="KW-1003">Cell membrane</keyword>
<keyword evidence="3" id="KW-0813">Transport</keyword>
<reference evidence="11" key="1">
    <citation type="submission" date="2016-11" db="EMBL/GenBank/DDBJ databases">
        <authorList>
            <person name="Varghese N."/>
            <person name="Submissions S."/>
        </authorList>
    </citation>
    <scope>NUCLEOTIDE SEQUENCE [LARGE SCALE GENOMIC DNA]</scope>
    <source>
        <strain evidence="11">DSM 27370</strain>
    </source>
</reference>
<feature type="transmembrane region" description="Helical" evidence="8">
    <location>
        <begin position="252"/>
        <end position="273"/>
    </location>
</feature>
<dbReference type="Gene3D" id="3.40.1710.10">
    <property type="entry name" value="abc type-2 transporter like domain"/>
    <property type="match status" value="1"/>
</dbReference>
<evidence type="ECO:0000256" key="7">
    <source>
        <dbReference type="ARBA" id="ARBA00023136"/>
    </source>
</evidence>
<dbReference type="InterPro" id="IPR047817">
    <property type="entry name" value="ABC2_TM_bact-type"/>
</dbReference>
<evidence type="ECO:0000256" key="6">
    <source>
        <dbReference type="ARBA" id="ARBA00022989"/>
    </source>
</evidence>
<dbReference type="EMBL" id="FQUC01000001">
    <property type="protein sequence ID" value="SHE36004.1"/>
    <property type="molecule type" value="Genomic_DNA"/>
</dbReference>
<evidence type="ECO:0000313" key="10">
    <source>
        <dbReference type="EMBL" id="SHE36004.1"/>
    </source>
</evidence>
<keyword evidence="11" id="KW-1185">Reference proteome</keyword>
<comment type="subcellular location">
    <subcellularLocation>
        <location evidence="1">Cell membrane</location>
        <topology evidence="1">Multi-pass membrane protein</topology>
    </subcellularLocation>
</comment>
<evidence type="ECO:0000256" key="1">
    <source>
        <dbReference type="ARBA" id="ARBA00004651"/>
    </source>
</evidence>
<feature type="transmembrane region" description="Helical" evidence="8">
    <location>
        <begin position="285"/>
        <end position="305"/>
    </location>
</feature>
<dbReference type="InterPro" id="IPR051449">
    <property type="entry name" value="ABC-2_transporter_component"/>
</dbReference>
<evidence type="ECO:0000256" key="8">
    <source>
        <dbReference type="SAM" id="Phobius"/>
    </source>
</evidence>
<protein>
    <submittedName>
        <fullName evidence="10">ABC-2 type transport system permease protein</fullName>
    </submittedName>
</protein>
<dbReference type="AlphaFoldDB" id="A0A1M4SUX5"/>
<feature type="transmembrane region" description="Helical" evidence="8">
    <location>
        <begin position="174"/>
        <end position="196"/>
    </location>
</feature>
<dbReference type="InterPro" id="IPR013525">
    <property type="entry name" value="ABC2_TM"/>
</dbReference>
<keyword evidence="6 8" id="KW-1133">Transmembrane helix</keyword>
<dbReference type="GO" id="GO:0140359">
    <property type="term" value="F:ABC-type transporter activity"/>
    <property type="evidence" value="ECO:0007669"/>
    <property type="project" value="InterPro"/>
</dbReference>
<proteinExistence type="inferred from homology"/>
<comment type="similarity">
    <text evidence="2">Belongs to the ABC-2 integral membrane protein family.</text>
</comment>
<evidence type="ECO:0000256" key="3">
    <source>
        <dbReference type="ARBA" id="ARBA00022448"/>
    </source>
</evidence>
<dbReference type="PROSITE" id="PS51012">
    <property type="entry name" value="ABC_TM2"/>
    <property type="match status" value="1"/>
</dbReference>
<feature type="domain" description="ABC transmembrane type-2" evidence="9">
    <location>
        <begin position="136"/>
        <end position="366"/>
    </location>
</feature>
<dbReference type="Proteomes" id="UP000184480">
    <property type="component" value="Unassembled WGS sequence"/>
</dbReference>
<evidence type="ECO:0000256" key="4">
    <source>
        <dbReference type="ARBA" id="ARBA00022475"/>
    </source>
</evidence>
<evidence type="ECO:0000256" key="2">
    <source>
        <dbReference type="ARBA" id="ARBA00007783"/>
    </source>
</evidence>
<dbReference type="PANTHER" id="PTHR30294">
    <property type="entry name" value="MEMBRANE COMPONENT OF ABC TRANSPORTER YHHJ-RELATED"/>
    <property type="match status" value="1"/>
</dbReference>
<sequence>MRQFFNFVKKEVYHITRDKRTLFILLAMPIIQLLLFGYAITSDIKDVRFSVLDESGSTASRQLVEKFAGNKYFIHYSDLHSYDDIEREFHKGKTKLVIVIPSDFANELQHTGTARVQLLADASDASEASIVAGYGQLIISDFQQDLSKNETIPYRIHIEQKMLYNPQLISSYNFVPGIIGLVLMLICAIMTSISIVREKEEGTMEVLLVSPIKPVYIVLAKAVPYLAIAFVNILSILFISHFLMDVPIVGNIFLILFLGILFIISALSLGLLISSIVDTQRVAMIISAVGLLVPTLLLSGLIYPIENMPWLLRAISNIIPAKWFISAVKDVMLKGMGFEAIAFECGILILMAVVLLTISIKQFKNRL</sequence>
<keyword evidence="5 8" id="KW-0812">Transmembrane</keyword>
<accession>A0A1M4SUX5</accession>
<dbReference type="PANTHER" id="PTHR30294:SF29">
    <property type="entry name" value="MULTIDRUG ABC TRANSPORTER PERMEASE YBHS-RELATED"/>
    <property type="match status" value="1"/>
</dbReference>
<dbReference type="RefSeq" id="WP_062175267.1">
    <property type="nucleotide sequence ID" value="NZ_BBXL01000001.1"/>
</dbReference>
<evidence type="ECO:0000259" key="9">
    <source>
        <dbReference type="PROSITE" id="PS51012"/>
    </source>
</evidence>
<organism evidence="10 11">
    <name type="scientific">Dysgonomonas macrotermitis</name>
    <dbReference type="NCBI Taxonomy" id="1346286"/>
    <lineage>
        <taxon>Bacteria</taxon>
        <taxon>Pseudomonadati</taxon>
        <taxon>Bacteroidota</taxon>
        <taxon>Bacteroidia</taxon>
        <taxon>Bacteroidales</taxon>
        <taxon>Dysgonomonadaceae</taxon>
        <taxon>Dysgonomonas</taxon>
    </lineage>
</organism>
<gene>
    <name evidence="10" type="ORF">SAMN05444362_101157</name>
</gene>
<feature type="transmembrane region" description="Helical" evidence="8">
    <location>
        <begin position="216"/>
        <end position="240"/>
    </location>
</feature>
<dbReference type="STRING" id="1346286.SAMN05444362_101157"/>
<name>A0A1M4SUX5_9BACT</name>
<dbReference type="Pfam" id="PF12698">
    <property type="entry name" value="ABC2_membrane_3"/>
    <property type="match status" value="1"/>
</dbReference>